<keyword evidence="6" id="KW-1185">Reference proteome</keyword>
<dbReference type="Proteomes" id="UP000008672">
    <property type="component" value="Unassembled WGS sequence"/>
</dbReference>
<dbReference type="Gene3D" id="2.60.40.10">
    <property type="entry name" value="Immunoglobulins"/>
    <property type="match status" value="1"/>
</dbReference>
<evidence type="ECO:0000313" key="5">
    <source>
        <dbReference type="Ensembl" id="ENSLACP00000022694.1"/>
    </source>
</evidence>
<dbReference type="KEGG" id="lcm:102348617"/>
<dbReference type="InterPro" id="IPR036179">
    <property type="entry name" value="Ig-like_dom_sf"/>
</dbReference>
<dbReference type="OrthoDB" id="8655664at2759"/>
<dbReference type="HOGENOM" id="CLU_048525_0_0_1"/>
<dbReference type="PANTHER" id="PTHR47224">
    <property type="entry name" value="TRANSMEMBRANE PROTEIN 25"/>
    <property type="match status" value="1"/>
</dbReference>
<dbReference type="EMBL" id="AFYH01011909">
    <property type="status" value="NOT_ANNOTATED_CDS"/>
    <property type="molecule type" value="Genomic_DNA"/>
</dbReference>
<reference evidence="5" key="3">
    <citation type="submission" date="2025-09" db="UniProtKB">
        <authorList>
            <consortium name="Ensembl"/>
        </authorList>
    </citation>
    <scope>IDENTIFICATION</scope>
</reference>
<proteinExistence type="predicted"/>
<evidence type="ECO:0000313" key="6">
    <source>
        <dbReference type="Proteomes" id="UP000008672"/>
    </source>
</evidence>
<dbReference type="InterPro" id="IPR013783">
    <property type="entry name" value="Ig-like_fold"/>
</dbReference>
<gene>
    <name evidence="5" type="primary">TMEM25</name>
</gene>
<dbReference type="PROSITE" id="PS50835">
    <property type="entry name" value="IG_LIKE"/>
    <property type="match status" value="1"/>
</dbReference>
<organism evidence="5 6">
    <name type="scientific">Latimeria chalumnae</name>
    <name type="common">Coelacanth</name>
    <dbReference type="NCBI Taxonomy" id="7897"/>
    <lineage>
        <taxon>Eukaryota</taxon>
        <taxon>Metazoa</taxon>
        <taxon>Chordata</taxon>
        <taxon>Craniata</taxon>
        <taxon>Vertebrata</taxon>
        <taxon>Euteleostomi</taxon>
        <taxon>Coelacanthiformes</taxon>
        <taxon>Coelacanthidae</taxon>
        <taxon>Latimeria</taxon>
    </lineage>
</organism>
<dbReference type="Ensembl" id="ENSLACT00000025778.1">
    <property type="protein sequence ID" value="ENSLACP00000022694.1"/>
    <property type="gene ID" value="ENSLACG00000018106.2"/>
</dbReference>
<keyword evidence="1" id="KW-1015">Disulfide bond</keyword>
<dbReference type="GO" id="GO:0090394">
    <property type="term" value="P:negative regulation of excitatory postsynaptic potential"/>
    <property type="evidence" value="ECO:0007669"/>
    <property type="project" value="TreeGrafter"/>
</dbReference>
<keyword evidence="3" id="KW-0732">Signal</keyword>
<dbReference type="EMBL" id="AFYH01011910">
    <property type="status" value="NOT_ANNOTATED_CDS"/>
    <property type="molecule type" value="Genomic_DNA"/>
</dbReference>
<dbReference type="InterPro" id="IPR042864">
    <property type="entry name" value="TMEM25"/>
</dbReference>
<dbReference type="InterPro" id="IPR013162">
    <property type="entry name" value="CD80_C2-set"/>
</dbReference>
<keyword evidence="2" id="KW-0472">Membrane</keyword>
<dbReference type="GeneID" id="102348617"/>
<dbReference type="GeneTree" id="ENSGT01150000286907"/>
<dbReference type="SUPFAM" id="SSF48726">
    <property type="entry name" value="Immunoglobulin"/>
    <property type="match status" value="1"/>
</dbReference>
<sequence>MTSPRISELFQAFLLLHVESIIQSGSGEPAPKINGRSTTVATLEENSTKDFTCQTEGWKSAPSLTWYLNGKKQKVNETGIIATTGEVFNRSTSTFTVTAHRTDRELNCSVIDPATGKVENATVILNVQFMPEIVKMDVHYQERKEPGLFLVMFVLVKANPPANITWVDDDGRLVTNTSDFMILDTKSYPWLTNHTVHVQLTSVTRNFSFTAGNSMGVINSSIASPGFLHSHIEVPVLGIIVGGVLAFLTILVLNVIVFCTIYRRKRKMQDRVEDSSLPQSESINIKFDEIRLPRENMSLPSNLQLNDLNRPSKEVGGDVRKQFGHREEEDDFSEQESSSAFGNRGFVRFPMVGYIYKVSSMSSDEIWL</sequence>
<name>M3XIY8_LATCH</name>
<reference evidence="5" key="2">
    <citation type="submission" date="2025-08" db="UniProtKB">
        <authorList>
            <consortium name="Ensembl"/>
        </authorList>
    </citation>
    <scope>IDENTIFICATION</scope>
</reference>
<reference evidence="6" key="1">
    <citation type="submission" date="2011-08" db="EMBL/GenBank/DDBJ databases">
        <title>The draft genome of Latimeria chalumnae.</title>
        <authorList>
            <person name="Di Palma F."/>
            <person name="Alfoldi J."/>
            <person name="Johnson J."/>
            <person name="Berlin A."/>
            <person name="Gnerre S."/>
            <person name="Jaffe D."/>
            <person name="MacCallum I."/>
            <person name="Young S."/>
            <person name="Walker B.J."/>
            <person name="Lander E."/>
            <person name="Lindblad-Toh K."/>
        </authorList>
    </citation>
    <scope>NUCLEOTIDE SEQUENCE [LARGE SCALE GENOMIC DNA]</scope>
    <source>
        <strain evidence="6">Wild caught</strain>
    </source>
</reference>
<dbReference type="AlphaFoldDB" id="M3XIY8"/>
<dbReference type="Pfam" id="PF08205">
    <property type="entry name" value="C2-set_2"/>
    <property type="match status" value="1"/>
</dbReference>
<dbReference type="InterPro" id="IPR007110">
    <property type="entry name" value="Ig-like_dom"/>
</dbReference>
<dbReference type="PANTHER" id="PTHR47224:SF1">
    <property type="entry name" value="TRANSMEMBRANE PROTEIN 25"/>
    <property type="match status" value="1"/>
</dbReference>
<keyword evidence="2" id="KW-0812">Transmembrane</keyword>
<evidence type="ECO:0000256" key="3">
    <source>
        <dbReference type="SAM" id="SignalP"/>
    </source>
</evidence>
<feature type="domain" description="Ig-like" evidence="4">
    <location>
        <begin position="31"/>
        <end position="124"/>
    </location>
</feature>
<feature type="chain" id="PRO_5004043714" evidence="3">
    <location>
        <begin position="28"/>
        <end position="368"/>
    </location>
</feature>
<evidence type="ECO:0000259" key="4">
    <source>
        <dbReference type="PROSITE" id="PS50835"/>
    </source>
</evidence>
<dbReference type="CDD" id="cd12087">
    <property type="entry name" value="TM_EGFR-like"/>
    <property type="match status" value="1"/>
</dbReference>
<feature type="transmembrane region" description="Helical" evidence="2">
    <location>
        <begin position="236"/>
        <end position="262"/>
    </location>
</feature>
<dbReference type="Bgee" id="ENSLACG00000018106">
    <property type="expression patterns" value="Expressed in chordate pharynx and 1 other cell type or tissue"/>
</dbReference>
<feature type="signal peptide" evidence="3">
    <location>
        <begin position="1"/>
        <end position="27"/>
    </location>
</feature>
<dbReference type="EMBL" id="AFYH01011911">
    <property type="status" value="NOT_ANNOTATED_CDS"/>
    <property type="molecule type" value="Genomic_DNA"/>
</dbReference>
<dbReference type="EMBL" id="AFYH01011912">
    <property type="status" value="NOT_ANNOTATED_CDS"/>
    <property type="molecule type" value="Genomic_DNA"/>
</dbReference>
<protein>
    <submittedName>
        <fullName evidence="5">Transmembrane protein 25</fullName>
    </submittedName>
</protein>
<accession>M3XIY8</accession>
<evidence type="ECO:0000256" key="2">
    <source>
        <dbReference type="SAM" id="Phobius"/>
    </source>
</evidence>
<keyword evidence="2" id="KW-1133">Transmembrane helix</keyword>
<evidence type="ECO:0000256" key="1">
    <source>
        <dbReference type="ARBA" id="ARBA00023157"/>
    </source>
</evidence>